<evidence type="ECO:0000256" key="8">
    <source>
        <dbReference type="HAMAP-Rule" id="MF_00347"/>
    </source>
</evidence>
<dbReference type="GO" id="GO:0005524">
    <property type="term" value="F:ATP binding"/>
    <property type="evidence" value="ECO:0007669"/>
    <property type="project" value="UniProtKB-KW"/>
</dbReference>
<evidence type="ECO:0000259" key="13">
    <source>
        <dbReference type="Pfam" id="PF13090"/>
    </source>
</evidence>
<evidence type="ECO:0000256" key="1">
    <source>
        <dbReference type="ARBA" id="ARBA00022553"/>
    </source>
</evidence>
<evidence type="ECO:0000256" key="2">
    <source>
        <dbReference type="ARBA" id="ARBA00022679"/>
    </source>
</evidence>
<reference evidence="15" key="1">
    <citation type="submission" date="2022-12" db="EMBL/GenBank/DDBJ databases">
        <title>Reference genome sequencing for broad-spectrum identification of bacterial and archaeal isolates by mass spectrometry.</title>
        <authorList>
            <person name="Sekiguchi Y."/>
            <person name="Tourlousse D.M."/>
        </authorList>
    </citation>
    <scope>NUCLEOTIDE SEQUENCE</scope>
    <source>
        <strain evidence="15">10succ1</strain>
    </source>
</reference>
<keyword evidence="6 8" id="KW-0067">ATP-binding</keyword>
<feature type="binding site" evidence="8">
    <location>
        <position position="372"/>
    </location>
    <ligand>
        <name>Mg(2+)</name>
        <dbReference type="ChEBI" id="CHEBI:18420"/>
    </ligand>
</feature>
<name>A0A9W6GJI3_9FUSO</name>
<dbReference type="InterPro" id="IPR036832">
    <property type="entry name" value="PPK_N_dom_sf"/>
</dbReference>
<dbReference type="RefSeq" id="WP_281835391.1">
    <property type="nucleotide sequence ID" value="NZ_BSDY01000007.1"/>
</dbReference>
<dbReference type="GO" id="GO:0008976">
    <property type="term" value="F:polyphosphate kinase activity"/>
    <property type="evidence" value="ECO:0007669"/>
    <property type="project" value="UniProtKB-UniRule"/>
</dbReference>
<dbReference type="Proteomes" id="UP001144471">
    <property type="component" value="Unassembled WGS sequence"/>
</dbReference>
<dbReference type="NCBIfam" id="TIGR03705">
    <property type="entry name" value="poly_P_kin"/>
    <property type="match status" value="1"/>
</dbReference>
<feature type="binding site" evidence="8">
    <location>
        <position position="561"/>
    </location>
    <ligand>
        <name>ATP</name>
        <dbReference type="ChEBI" id="CHEBI:30616"/>
    </ligand>
</feature>
<dbReference type="InterPro" id="IPR003414">
    <property type="entry name" value="PP_kinase"/>
</dbReference>
<comment type="caution">
    <text evidence="15">The sequence shown here is derived from an EMBL/GenBank/DDBJ whole genome shotgun (WGS) entry which is preliminary data.</text>
</comment>
<dbReference type="CDD" id="cd09168">
    <property type="entry name" value="PLDc_PaPPK1_C2_like"/>
    <property type="match status" value="1"/>
</dbReference>
<dbReference type="PIRSF" id="PIRSF015589">
    <property type="entry name" value="PP_kinase"/>
    <property type="match status" value="1"/>
</dbReference>
<evidence type="ECO:0000313" key="16">
    <source>
        <dbReference type="Proteomes" id="UP001144471"/>
    </source>
</evidence>
<dbReference type="Gene3D" id="3.30.1840.10">
    <property type="entry name" value="Polyphosphate kinase middle domain"/>
    <property type="match status" value="1"/>
</dbReference>
<dbReference type="Pfam" id="PF02503">
    <property type="entry name" value="PP_kinase"/>
    <property type="match status" value="1"/>
</dbReference>
<evidence type="ECO:0000259" key="14">
    <source>
        <dbReference type="Pfam" id="PF17941"/>
    </source>
</evidence>
<dbReference type="SUPFAM" id="SSF143724">
    <property type="entry name" value="PHP14-like"/>
    <property type="match status" value="1"/>
</dbReference>
<dbReference type="InterPro" id="IPR036830">
    <property type="entry name" value="PP_kinase_middle_dom_sf"/>
</dbReference>
<dbReference type="GO" id="GO:0046872">
    <property type="term" value="F:metal ion binding"/>
    <property type="evidence" value="ECO:0007669"/>
    <property type="project" value="UniProtKB-KW"/>
</dbReference>
<dbReference type="SUPFAM" id="SSF56024">
    <property type="entry name" value="Phospholipase D/nuclease"/>
    <property type="match status" value="2"/>
</dbReference>
<dbReference type="HAMAP" id="MF_00347">
    <property type="entry name" value="Polyphosphate_kinase"/>
    <property type="match status" value="1"/>
</dbReference>
<feature type="binding site" evidence="8">
    <location>
        <position position="48"/>
    </location>
    <ligand>
        <name>ATP</name>
        <dbReference type="ChEBI" id="CHEBI:30616"/>
    </ligand>
</feature>
<dbReference type="Gene3D" id="1.20.58.310">
    <property type="entry name" value="Polyphosphate kinase N-terminal domain"/>
    <property type="match status" value="1"/>
</dbReference>
<dbReference type="PANTHER" id="PTHR30218:SF0">
    <property type="entry name" value="POLYPHOSPHATE KINASE"/>
    <property type="match status" value="1"/>
</dbReference>
<feature type="binding site" evidence="8">
    <location>
        <position position="589"/>
    </location>
    <ligand>
        <name>ATP</name>
        <dbReference type="ChEBI" id="CHEBI:30616"/>
    </ligand>
</feature>
<protein>
    <recommendedName>
        <fullName evidence="8 9">Polyphosphate kinase</fullName>
        <ecNumber evidence="8 9">2.7.4.1</ecNumber>
    </recommendedName>
    <alternativeName>
        <fullName evidence="8">ATP-polyphosphate phosphotransferase</fullName>
    </alternativeName>
    <alternativeName>
        <fullName evidence="8">Polyphosphoric acid kinase</fullName>
    </alternativeName>
</protein>
<comment type="function">
    <text evidence="8 9">Catalyzes the reversible transfer of the terminal phosphate of ATP to form a long-chain polyphosphate (polyP).</text>
</comment>
<evidence type="ECO:0000256" key="5">
    <source>
        <dbReference type="ARBA" id="ARBA00022777"/>
    </source>
</evidence>
<dbReference type="NCBIfam" id="NF003921">
    <property type="entry name" value="PRK05443.2-2"/>
    <property type="match status" value="1"/>
</dbReference>
<dbReference type="InterPro" id="IPR025198">
    <property type="entry name" value="PPK_N_dom"/>
</dbReference>
<dbReference type="SUPFAM" id="SSF140356">
    <property type="entry name" value="PPK N-terminal domain-like"/>
    <property type="match status" value="1"/>
</dbReference>
<dbReference type="NCBIfam" id="NF003918">
    <property type="entry name" value="PRK05443.1-2"/>
    <property type="match status" value="1"/>
</dbReference>
<comment type="cofactor">
    <cofactor evidence="8">
        <name>Mg(2+)</name>
        <dbReference type="ChEBI" id="CHEBI:18420"/>
    </cofactor>
</comment>
<evidence type="ECO:0000256" key="9">
    <source>
        <dbReference type="RuleBase" id="RU003800"/>
    </source>
</evidence>
<dbReference type="FunFam" id="3.30.870.10:FF:000001">
    <property type="entry name" value="Polyphosphate kinase"/>
    <property type="match status" value="1"/>
</dbReference>
<evidence type="ECO:0000256" key="4">
    <source>
        <dbReference type="ARBA" id="ARBA00022741"/>
    </source>
</evidence>
<evidence type="ECO:0000256" key="3">
    <source>
        <dbReference type="ARBA" id="ARBA00022723"/>
    </source>
</evidence>
<dbReference type="Pfam" id="PF13090">
    <property type="entry name" value="PP_kinase_C"/>
    <property type="match status" value="1"/>
</dbReference>
<organism evidence="15 16">
    <name type="scientific">Propionigenium maris DSM 9537</name>
    <dbReference type="NCBI Taxonomy" id="1123000"/>
    <lineage>
        <taxon>Bacteria</taxon>
        <taxon>Fusobacteriati</taxon>
        <taxon>Fusobacteriota</taxon>
        <taxon>Fusobacteriia</taxon>
        <taxon>Fusobacteriales</taxon>
        <taxon>Fusobacteriaceae</taxon>
        <taxon>Propionigenium</taxon>
    </lineage>
</organism>
<keyword evidence="4 8" id="KW-0547">Nucleotide-binding</keyword>
<dbReference type="InterPro" id="IPR041108">
    <property type="entry name" value="PP_kinase_C_1"/>
</dbReference>
<feature type="active site" description="Phosphohistidine intermediate" evidence="8">
    <location>
        <position position="432"/>
    </location>
</feature>
<dbReference type="PANTHER" id="PTHR30218">
    <property type="entry name" value="POLYPHOSPHATE KINASE"/>
    <property type="match status" value="1"/>
</dbReference>
<dbReference type="Pfam" id="PF17941">
    <property type="entry name" value="PP_kinase_C_1"/>
    <property type="match status" value="1"/>
</dbReference>
<gene>
    <name evidence="8" type="primary">ppk</name>
    <name evidence="15" type="ORF">PM10SUCC1_18320</name>
</gene>
<feature type="region of interest" description="Disordered" evidence="10">
    <location>
        <begin position="657"/>
        <end position="686"/>
    </location>
</feature>
<dbReference type="GO" id="GO:0009358">
    <property type="term" value="C:polyphosphate kinase complex"/>
    <property type="evidence" value="ECO:0007669"/>
    <property type="project" value="InterPro"/>
</dbReference>
<evidence type="ECO:0000256" key="10">
    <source>
        <dbReference type="SAM" id="MobiDB-lite"/>
    </source>
</evidence>
<evidence type="ECO:0000259" key="11">
    <source>
        <dbReference type="Pfam" id="PF02503"/>
    </source>
</evidence>
<evidence type="ECO:0000256" key="6">
    <source>
        <dbReference type="ARBA" id="ARBA00022840"/>
    </source>
</evidence>
<comment type="PTM">
    <text evidence="8 9">An intermediate of this reaction is the autophosphorylated ppk in which a phosphate is covalently linked to a histidine residue through a N-P bond.</text>
</comment>
<dbReference type="GO" id="GO:0006799">
    <property type="term" value="P:polyphosphate biosynthetic process"/>
    <property type="evidence" value="ECO:0007669"/>
    <property type="project" value="UniProtKB-UniRule"/>
</dbReference>
<dbReference type="InterPro" id="IPR024953">
    <property type="entry name" value="PP_kinase_middle"/>
</dbReference>
<proteinExistence type="inferred from homology"/>
<keyword evidence="1 8" id="KW-0597">Phosphoprotein</keyword>
<feature type="binding site" evidence="8">
    <location>
        <position position="465"/>
    </location>
    <ligand>
        <name>ATP</name>
        <dbReference type="ChEBI" id="CHEBI:30616"/>
    </ligand>
</feature>
<accession>A0A9W6GJI3</accession>
<evidence type="ECO:0000256" key="7">
    <source>
        <dbReference type="ARBA" id="ARBA00022842"/>
    </source>
</evidence>
<feature type="binding site" evidence="8">
    <location>
        <position position="402"/>
    </location>
    <ligand>
        <name>Mg(2+)</name>
        <dbReference type="ChEBI" id="CHEBI:18420"/>
    </ligand>
</feature>
<dbReference type="Gene3D" id="3.30.870.10">
    <property type="entry name" value="Endonuclease Chain A"/>
    <property type="match status" value="2"/>
</dbReference>
<dbReference type="Pfam" id="PF13089">
    <property type="entry name" value="PP_kinase_N"/>
    <property type="match status" value="1"/>
</dbReference>
<sequence length="686" mass="79698">MEKAYSPTDFINRELSWLEFNRRVLEESEDENTPLLERLKFIAITASNLDEFFMVRVAGLKTQYEEGMTKKDIAGLTPREQLIEIRRSSQTLVKDLYSSYERIMEKLEAEKYLKIKFFKELTKEQKKYVQAYYSEVIFPILTPMGIDAGRPFPHINTGTLNLIVKIKSDDKIGPLYSVIQVPRVIKRLIELPVKGKREFILLEEIISAMGEGLFTGYEIEEMGVFRITRSGDMIIDEEEAEDLLIEIEKELRRRRWGIPVRAEYSIHLAQNSKDFLREKTGLPLDDFYEVEGPIDLTFLWELFDMEGFEEIKYQRNYPSFTKKLQGKEVFSNLKKKRYLLHHPYDTFDHVSELIETAAEDKKVLAIKQTLYRVSGDSAVVKALMRAAQNGKQVTVVVELKARFDEERNIRWAKKLERAGCHVIYGLKGLKVHAKCLLIIRREEDGIRRYLHLGTGNYNSLTAKLYSDFSYFTCDTQMAMDISNLFNRLTGFSTNTSWQKIIAAPEFMREEFYRLIKREEENAAAGREGRILAKMNSLVDRGIIEKLYAASKAGVKIELIVRGACCLRAGIEGLSENIRVSSLVGRYLEHSRIYSFHNDGEEDIYLSSADWMKRNLDRRIELLFPIEDKESKRKIHRILEGLLRDNIKLRRQGRDGTYERVESSKETFNAQESFFTEDSNNGGGKKS</sequence>
<dbReference type="InterPro" id="IPR025200">
    <property type="entry name" value="PPK_C_dom2"/>
</dbReference>
<evidence type="ECO:0000259" key="12">
    <source>
        <dbReference type="Pfam" id="PF13089"/>
    </source>
</evidence>
<dbReference type="EC" id="2.7.4.1" evidence="8 9"/>
<feature type="domain" description="Polyphosphate kinase C-terminal" evidence="14">
    <location>
        <begin position="329"/>
        <end position="492"/>
    </location>
</feature>
<keyword evidence="16" id="KW-1185">Reference proteome</keyword>
<feature type="compositionally biased region" description="Polar residues" evidence="10">
    <location>
        <begin position="665"/>
        <end position="679"/>
    </location>
</feature>
<evidence type="ECO:0000313" key="15">
    <source>
        <dbReference type="EMBL" id="GLI56318.1"/>
    </source>
</evidence>
<keyword evidence="5 8" id="KW-0418">Kinase</keyword>
<keyword evidence="7 8" id="KW-0460">Magnesium</keyword>
<keyword evidence="2 8" id="KW-0808">Transferase</keyword>
<dbReference type="CDD" id="cd09165">
    <property type="entry name" value="PLDc_PaPPK1_C1_like"/>
    <property type="match status" value="1"/>
</dbReference>
<feature type="domain" description="Polyphosphate kinase N-terminal" evidence="12">
    <location>
        <begin position="10"/>
        <end position="111"/>
    </location>
</feature>
<feature type="domain" description="Polyphosphate kinase C-terminal" evidence="13">
    <location>
        <begin position="501"/>
        <end position="670"/>
    </location>
</feature>
<dbReference type="NCBIfam" id="NF003917">
    <property type="entry name" value="PRK05443.1-1"/>
    <property type="match status" value="1"/>
</dbReference>
<comment type="catalytic activity">
    <reaction evidence="8 9">
        <text>[phosphate](n) + ATP = [phosphate](n+1) + ADP</text>
        <dbReference type="Rhea" id="RHEA:19573"/>
        <dbReference type="Rhea" id="RHEA-COMP:9859"/>
        <dbReference type="Rhea" id="RHEA-COMP:14280"/>
        <dbReference type="ChEBI" id="CHEBI:16838"/>
        <dbReference type="ChEBI" id="CHEBI:30616"/>
        <dbReference type="ChEBI" id="CHEBI:456216"/>
        <dbReference type="EC" id="2.7.4.1"/>
    </reaction>
</comment>
<dbReference type="AlphaFoldDB" id="A0A9W6GJI3"/>
<comment type="similarity">
    <text evidence="8 9">Belongs to the polyphosphate kinase 1 (PPK1) family.</text>
</comment>
<keyword evidence="3 8" id="KW-0479">Metal-binding</keyword>
<feature type="domain" description="Polyphosphate kinase middle" evidence="11">
    <location>
        <begin position="124"/>
        <end position="302"/>
    </location>
</feature>
<dbReference type="EMBL" id="BSDY01000007">
    <property type="protein sequence ID" value="GLI56318.1"/>
    <property type="molecule type" value="Genomic_DNA"/>
</dbReference>